<dbReference type="EMBL" id="GL945435">
    <property type="protein sequence ID" value="EGO23529.1"/>
    <property type="molecule type" value="Genomic_DNA"/>
</dbReference>
<protein>
    <submittedName>
        <fullName evidence="1">Uncharacterized protein</fullName>
    </submittedName>
</protein>
<sequence>MPVPRFVPVPIYKLPADCIAFFEFIMTGSNFSSNLLEEQHPASLANSKGILDLDLKDLIIKVAVNYVNFCSRHRLYYATDQSSATQNATRLTTEVVKTI</sequence>
<organism>
    <name type="scientific">Serpula lacrymans var. lacrymans (strain S7.9)</name>
    <name type="common">Dry rot fungus</name>
    <dbReference type="NCBI Taxonomy" id="578457"/>
    <lineage>
        <taxon>Eukaryota</taxon>
        <taxon>Fungi</taxon>
        <taxon>Dikarya</taxon>
        <taxon>Basidiomycota</taxon>
        <taxon>Agaricomycotina</taxon>
        <taxon>Agaricomycetes</taxon>
        <taxon>Agaricomycetidae</taxon>
        <taxon>Boletales</taxon>
        <taxon>Coniophorineae</taxon>
        <taxon>Serpulaceae</taxon>
        <taxon>Serpula</taxon>
    </lineage>
</organism>
<gene>
    <name evidence="1" type="ORF">SERLADRAFT_469546</name>
</gene>
<dbReference type="Proteomes" id="UP000008064">
    <property type="component" value="Unassembled WGS sequence"/>
</dbReference>
<dbReference type="KEGG" id="sla:SERLADRAFT_469546"/>
<name>F8P0H4_SERL9</name>
<reference evidence="1" key="1">
    <citation type="submission" date="2011-04" db="EMBL/GenBank/DDBJ databases">
        <title>Evolution of plant cell wall degrading machinery underlies the functional diversity of forest fungi.</title>
        <authorList>
            <consortium name="US DOE Joint Genome Institute (JGI-PGF)"/>
            <person name="Eastwood D.C."/>
            <person name="Floudas D."/>
            <person name="Binder M."/>
            <person name="Majcherczyk A."/>
            <person name="Schneider P."/>
            <person name="Aerts A."/>
            <person name="Asiegbu F.O."/>
            <person name="Baker S.E."/>
            <person name="Barry K."/>
            <person name="Bendiksby M."/>
            <person name="Blumentritt M."/>
            <person name="Coutinho P.M."/>
            <person name="Cullen D."/>
            <person name="Cullen D."/>
            <person name="Gathman A."/>
            <person name="Goodell B."/>
            <person name="Henrissat B."/>
            <person name="Ihrmark K."/>
            <person name="Kauserud H."/>
            <person name="Kohler A."/>
            <person name="LaButti K."/>
            <person name="Lapidus A."/>
            <person name="Lavin J.L."/>
            <person name="Lee Y.-H."/>
            <person name="Lindquist E."/>
            <person name="Lilly W."/>
            <person name="Lucas S."/>
            <person name="Morin E."/>
            <person name="Murat C."/>
            <person name="Oguiza J.A."/>
            <person name="Park J."/>
            <person name="Pisabarro A.G."/>
            <person name="Riley R."/>
            <person name="Rosling A."/>
            <person name="Salamov A."/>
            <person name="Schmidt O."/>
            <person name="Schmutz J."/>
            <person name="Skrede I."/>
            <person name="Stenlid J."/>
            <person name="Wiebenga A."/>
            <person name="Xie X."/>
            <person name="Kues U."/>
            <person name="Hibbett D.S."/>
            <person name="Hoffmeister D."/>
            <person name="Hogberg N."/>
            <person name="Martin F."/>
            <person name="Grigoriev I.V."/>
            <person name="Watkinson S.C."/>
        </authorList>
    </citation>
    <scope>NUCLEOTIDE SEQUENCE</scope>
    <source>
        <strain evidence="1">S7.9</strain>
    </source>
</reference>
<dbReference type="AlphaFoldDB" id="F8P0H4"/>
<dbReference type="HOGENOM" id="CLU_2321790_0_0_1"/>
<dbReference type="GeneID" id="18819620"/>
<accession>F8P0H4</accession>
<dbReference type="RefSeq" id="XP_007319291.1">
    <property type="nucleotide sequence ID" value="XM_007319229.1"/>
</dbReference>
<proteinExistence type="predicted"/>
<evidence type="ECO:0000313" key="1">
    <source>
        <dbReference type="EMBL" id="EGO23529.1"/>
    </source>
</evidence>